<dbReference type="CDD" id="cd22191">
    <property type="entry name" value="DPBB_RlpA_EXP_N-like"/>
    <property type="match status" value="1"/>
</dbReference>
<dbReference type="EMBL" id="MCOG01000008">
    <property type="protein sequence ID" value="ORY82783.1"/>
    <property type="molecule type" value="Genomic_DNA"/>
</dbReference>
<dbReference type="OrthoDB" id="623670at2759"/>
<evidence type="ECO:0000313" key="3">
    <source>
        <dbReference type="Proteomes" id="UP000193920"/>
    </source>
</evidence>
<evidence type="ECO:0008006" key="4">
    <source>
        <dbReference type="Google" id="ProtNLM"/>
    </source>
</evidence>
<organism evidence="2 3">
    <name type="scientific">Neocallimastix californiae</name>
    <dbReference type="NCBI Taxonomy" id="1754190"/>
    <lineage>
        <taxon>Eukaryota</taxon>
        <taxon>Fungi</taxon>
        <taxon>Fungi incertae sedis</taxon>
        <taxon>Chytridiomycota</taxon>
        <taxon>Chytridiomycota incertae sedis</taxon>
        <taxon>Neocallimastigomycetes</taxon>
        <taxon>Neocallimastigales</taxon>
        <taxon>Neocallimastigaceae</taxon>
        <taxon>Neocallimastix</taxon>
    </lineage>
</organism>
<proteinExistence type="predicted"/>
<dbReference type="Proteomes" id="UP000193920">
    <property type="component" value="Unassembled WGS sequence"/>
</dbReference>
<dbReference type="AlphaFoldDB" id="A0A1Y2FFS3"/>
<gene>
    <name evidence="2" type="ORF">LY90DRAFT_499747</name>
</gene>
<sequence>MTDGSNIKTIAKATVVDSCSSCAKYHLDLSEETFKEVREKSKGTGKIIWGIYSKSESRLAGPFYNSVDGSAKKLGISSDAFISAFDANAKSLASSSSSSRSFNSSSSGSITSTTTTTITVTSTITGTSIATNALQTGVVPNNSTITVKPGVASNNSTIIVKPGVASNNSTNTNKSPNQNQNQNQTNNKVEQAIKENNTNDSSSLGTTIGILAICGGCIGAADAGLLFMKKKNPNTYEGITQKFPEAFNNVKRGLSRKAKSIKGRVTIKVPEPSPDEINV</sequence>
<dbReference type="SUPFAM" id="SSF50685">
    <property type="entry name" value="Barwin-like endoglucanases"/>
    <property type="match status" value="1"/>
</dbReference>
<comment type="caution">
    <text evidence="2">The sequence shown here is derived from an EMBL/GenBank/DDBJ whole genome shotgun (WGS) entry which is preliminary data.</text>
</comment>
<feature type="compositionally biased region" description="Low complexity" evidence="1">
    <location>
        <begin position="166"/>
        <end position="184"/>
    </location>
</feature>
<evidence type="ECO:0000313" key="2">
    <source>
        <dbReference type="EMBL" id="ORY82783.1"/>
    </source>
</evidence>
<protein>
    <recommendedName>
        <fullName evidence="4">RlpA-like protein double-psi beta-barrel domain-containing protein</fullName>
    </recommendedName>
</protein>
<dbReference type="InterPro" id="IPR036908">
    <property type="entry name" value="RlpA-like_sf"/>
</dbReference>
<reference evidence="2 3" key="1">
    <citation type="submission" date="2016-08" db="EMBL/GenBank/DDBJ databases">
        <title>A Parts List for Fungal Cellulosomes Revealed by Comparative Genomics.</title>
        <authorList>
            <consortium name="DOE Joint Genome Institute"/>
            <person name="Haitjema C.H."/>
            <person name="Gilmore S.P."/>
            <person name="Henske J.K."/>
            <person name="Solomon K.V."/>
            <person name="De Groot R."/>
            <person name="Kuo A."/>
            <person name="Mondo S.J."/>
            <person name="Salamov A.A."/>
            <person name="Labutti K."/>
            <person name="Zhao Z."/>
            <person name="Chiniquy J."/>
            <person name="Barry K."/>
            <person name="Brewer H.M."/>
            <person name="Purvine S.O."/>
            <person name="Wright A.T."/>
            <person name="Boxma B."/>
            <person name="Van Alen T."/>
            <person name="Hackstein J.H."/>
            <person name="Baker S.E."/>
            <person name="Grigoriev I.V."/>
            <person name="O'Malley M.A."/>
        </authorList>
    </citation>
    <scope>NUCLEOTIDE SEQUENCE [LARGE SCALE GENOMIC DNA]</scope>
    <source>
        <strain evidence="2 3">G1</strain>
    </source>
</reference>
<accession>A0A1Y2FFS3</accession>
<keyword evidence="3" id="KW-1185">Reference proteome</keyword>
<dbReference type="Gene3D" id="2.40.40.10">
    <property type="entry name" value="RlpA-like domain"/>
    <property type="match status" value="1"/>
</dbReference>
<feature type="region of interest" description="Disordered" evidence="1">
    <location>
        <begin position="162"/>
        <end position="184"/>
    </location>
</feature>
<name>A0A1Y2FFS3_9FUNG</name>
<evidence type="ECO:0000256" key="1">
    <source>
        <dbReference type="SAM" id="MobiDB-lite"/>
    </source>
</evidence>